<dbReference type="Gene3D" id="3.30.710.10">
    <property type="entry name" value="Potassium Channel Kv1.1, Chain A"/>
    <property type="match status" value="1"/>
</dbReference>
<organism evidence="2 3">
    <name type="scientific">Knufia peltigerae</name>
    <dbReference type="NCBI Taxonomy" id="1002370"/>
    <lineage>
        <taxon>Eukaryota</taxon>
        <taxon>Fungi</taxon>
        <taxon>Dikarya</taxon>
        <taxon>Ascomycota</taxon>
        <taxon>Pezizomycotina</taxon>
        <taxon>Eurotiomycetes</taxon>
        <taxon>Chaetothyriomycetidae</taxon>
        <taxon>Chaetothyriales</taxon>
        <taxon>Trichomeriaceae</taxon>
        <taxon>Knufia</taxon>
    </lineage>
</organism>
<reference evidence="2" key="1">
    <citation type="submission" date="2022-10" db="EMBL/GenBank/DDBJ databases">
        <title>Culturing micro-colonial fungi from biological soil crusts in the Mojave desert and describing Neophaeococcomyces mojavensis, and introducing the new genera and species Taxawa tesnikishii.</title>
        <authorList>
            <person name="Kurbessoian T."/>
            <person name="Stajich J.E."/>
        </authorList>
    </citation>
    <scope>NUCLEOTIDE SEQUENCE</scope>
    <source>
        <strain evidence="2">TK_35</strain>
    </source>
</reference>
<protein>
    <recommendedName>
        <fullName evidence="1">BTB domain-containing protein</fullName>
    </recommendedName>
</protein>
<accession>A0AA38Y748</accession>
<name>A0AA38Y748_9EURO</name>
<evidence type="ECO:0000313" key="3">
    <source>
        <dbReference type="Proteomes" id="UP001172681"/>
    </source>
</evidence>
<evidence type="ECO:0000313" key="2">
    <source>
        <dbReference type="EMBL" id="KAJ9637997.1"/>
    </source>
</evidence>
<dbReference type="InterPro" id="IPR011333">
    <property type="entry name" value="SKP1/BTB/POZ_sf"/>
</dbReference>
<dbReference type="SUPFAM" id="SSF54695">
    <property type="entry name" value="POZ domain"/>
    <property type="match status" value="1"/>
</dbReference>
<dbReference type="PANTHER" id="PTHR47843">
    <property type="entry name" value="BTB DOMAIN-CONTAINING PROTEIN-RELATED"/>
    <property type="match status" value="1"/>
</dbReference>
<sequence length="331" mass="37347">MDVPYKDFLSSDPFQFLIGPDKKLFYVHSALVAKQSRPLAALVSNGMVESRQRCAVFDDVDEDTFLHFLEFAYTGEYTVPPPAAIPEPAENVVDEPSTAFLTDNKSPFDPGTSNAGAAPAKMFDQGEDDSIDIGLPGLSDSVTQTLRAMKKRRTNRRPWFRDEEAPAAASQPEVARHDIPKTPKLSSELWDEFSEAAHVNEIPSWKPRVNVGPWEDYSVVFLCHAKVYVFSDRYTISALRDLALQKLRLTLTRYTLFETRTDDIVELVKYIYSNTVDMNNGMDRLRALVMDYLVCHVEIIVKDKNFLAMLQEPGALAKDLTLNLLPRLSYG</sequence>
<dbReference type="CDD" id="cd18186">
    <property type="entry name" value="BTB_POZ_ZBTB_KLHL-like"/>
    <property type="match status" value="1"/>
</dbReference>
<feature type="domain" description="BTB" evidence="1">
    <location>
        <begin position="12"/>
        <end position="81"/>
    </location>
</feature>
<evidence type="ECO:0000259" key="1">
    <source>
        <dbReference type="PROSITE" id="PS50097"/>
    </source>
</evidence>
<proteinExistence type="predicted"/>
<dbReference type="InterPro" id="IPR000210">
    <property type="entry name" value="BTB/POZ_dom"/>
</dbReference>
<dbReference type="PROSITE" id="PS50097">
    <property type="entry name" value="BTB"/>
    <property type="match status" value="1"/>
</dbReference>
<gene>
    <name evidence="2" type="ORF">H2204_004587</name>
</gene>
<dbReference type="Proteomes" id="UP001172681">
    <property type="component" value="Unassembled WGS sequence"/>
</dbReference>
<dbReference type="Pfam" id="PF00651">
    <property type="entry name" value="BTB"/>
    <property type="match status" value="1"/>
</dbReference>
<dbReference type="AlphaFoldDB" id="A0AA38Y748"/>
<keyword evidence="3" id="KW-1185">Reference proteome</keyword>
<dbReference type="EMBL" id="JAPDRN010000023">
    <property type="protein sequence ID" value="KAJ9637997.1"/>
    <property type="molecule type" value="Genomic_DNA"/>
</dbReference>
<comment type="caution">
    <text evidence="2">The sequence shown here is derived from an EMBL/GenBank/DDBJ whole genome shotgun (WGS) entry which is preliminary data.</text>
</comment>